<dbReference type="Proteomes" id="UP000479710">
    <property type="component" value="Unassembled WGS sequence"/>
</dbReference>
<name>A0A6G1EUI1_9ORYZ</name>
<proteinExistence type="predicted"/>
<feature type="region of interest" description="Disordered" evidence="1">
    <location>
        <begin position="62"/>
        <end position="84"/>
    </location>
</feature>
<feature type="region of interest" description="Disordered" evidence="1">
    <location>
        <begin position="25"/>
        <end position="45"/>
    </location>
</feature>
<dbReference type="AlphaFoldDB" id="A0A6G1EUI1"/>
<sequence length="84" mass="8934">MSTRAPRHTPLRPAAQCCRIAADTSPTTRTTHMPPKRASHHPAAGRLAPSCLQSRYTIRSPCPSRAPATLVPSTANHASTAPMP</sequence>
<evidence type="ECO:0000313" key="2">
    <source>
        <dbReference type="EMBL" id="KAF0928308.1"/>
    </source>
</evidence>
<organism evidence="2 3">
    <name type="scientific">Oryza meyeriana var. granulata</name>
    <dbReference type="NCBI Taxonomy" id="110450"/>
    <lineage>
        <taxon>Eukaryota</taxon>
        <taxon>Viridiplantae</taxon>
        <taxon>Streptophyta</taxon>
        <taxon>Embryophyta</taxon>
        <taxon>Tracheophyta</taxon>
        <taxon>Spermatophyta</taxon>
        <taxon>Magnoliopsida</taxon>
        <taxon>Liliopsida</taxon>
        <taxon>Poales</taxon>
        <taxon>Poaceae</taxon>
        <taxon>BOP clade</taxon>
        <taxon>Oryzoideae</taxon>
        <taxon>Oryzeae</taxon>
        <taxon>Oryzinae</taxon>
        <taxon>Oryza</taxon>
        <taxon>Oryza meyeriana</taxon>
    </lineage>
</organism>
<evidence type="ECO:0000313" key="3">
    <source>
        <dbReference type="Proteomes" id="UP000479710"/>
    </source>
</evidence>
<dbReference type="EMBL" id="SPHZ02000003">
    <property type="protein sequence ID" value="KAF0928308.1"/>
    <property type="molecule type" value="Genomic_DNA"/>
</dbReference>
<reference evidence="2 3" key="1">
    <citation type="submission" date="2019-11" db="EMBL/GenBank/DDBJ databases">
        <title>Whole genome sequence of Oryza granulata.</title>
        <authorList>
            <person name="Li W."/>
        </authorList>
    </citation>
    <scope>NUCLEOTIDE SEQUENCE [LARGE SCALE GENOMIC DNA]</scope>
    <source>
        <strain evidence="3">cv. Menghai</strain>
        <tissue evidence="2">Leaf</tissue>
    </source>
</reference>
<evidence type="ECO:0000256" key="1">
    <source>
        <dbReference type="SAM" id="MobiDB-lite"/>
    </source>
</evidence>
<accession>A0A6G1EUI1</accession>
<protein>
    <submittedName>
        <fullName evidence="2">Uncharacterized protein</fullName>
    </submittedName>
</protein>
<comment type="caution">
    <text evidence="2">The sequence shown here is derived from an EMBL/GenBank/DDBJ whole genome shotgun (WGS) entry which is preliminary data.</text>
</comment>
<gene>
    <name evidence="2" type="ORF">E2562_039427</name>
</gene>
<keyword evidence="3" id="KW-1185">Reference proteome</keyword>
<feature type="compositionally biased region" description="Polar residues" evidence="1">
    <location>
        <begin position="71"/>
        <end position="84"/>
    </location>
</feature>